<feature type="signal peptide" evidence="1">
    <location>
        <begin position="1"/>
        <end position="24"/>
    </location>
</feature>
<protein>
    <submittedName>
        <fullName evidence="2">Uncharacterized protein</fullName>
    </submittedName>
</protein>
<accession>A0A1Y5IF07</accession>
<gene>
    <name evidence="2" type="ORF">BE221DRAFT_6947</name>
</gene>
<dbReference type="EMBL" id="KZ155778">
    <property type="protein sequence ID" value="OUS47197.1"/>
    <property type="molecule type" value="Genomic_DNA"/>
</dbReference>
<feature type="chain" id="PRO_5012576761" evidence="1">
    <location>
        <begin position="25"/>
        <end position="158"/>
    </location>
</feature>
<proteinExistence type="predicted"/>
<dbReference type="AlphaFoldDB" id="A0A1Y5IF07"/>
<evidence type="ECO:0000256" key="1">
    <source>
        <dbReference type="SAM" id="SignalP"/>
    </source>
</evidence>
<sequence>MRLFATQSFALVIVVSMLGRIASAKTRSSSSSSLSSSSSERRSLMDVTGSAFFDVFGFELSGSAVFDPVCEFLNPWLHPDYQLSACAQALDEEAAYEEEYSSGEYVMGREEISIDQGSFEGTNTGNVAGGVGGGFVGGVAGGSAGFIGGGLGGGVAGR</sequence>
<name>A0A1Y5IF07_OSTTA</name>
<dbReference type="Proteomes" id="UP000195557">
    <property type="component" value="Unassembled WGS sequence"/>
</dbReference>
<reference evidence="2" key="1">
    <citation type="submission" date="2017-04" db="EMBL/GenBank/DDBJ databases">
        <title>Population genomics of picophytoplankton unveils novel chromosome hypervariability.</title>
        <authorList>
            <consortium name="DOE Joint Genome Institute"/>
            <person name="Blanc-Mathieu R."/>
            <person name="Krasovec M."/>
            <person name="Hebrard M."/>
            <person name="Yau S."/>
            <person name="Desgranges E."/>
            <person name="Martin J."/>
            <person name="Schackwitz W."/>
            <person name="Kuo A."/>
            <person name="Salin G."/>
            <person name="Donnadieu C."/>
            <person name="Desdevises Y."/>
            <person name="Sanchez-Ferandin S."/>
            <person name="Moreau H."/>
            <person name="Rivals E."/>
            <person name="Grigoriev I.V."/>
            <person name="Grimsley N."/>
            <person name="Eyre-Walker A."/>
            <person name="Piganeau G."/>
        </authorList>
    </citation>
    <scope>NUCLEOTIDE SEQUENCE [LARGE SCALE GENOMIC DNA]</scope>
    <source>
        <strain evidence="2">RCC 1115</strain>
    </source>
</reference>
<organism evidence="2">
    <name type="scientific">Ostreococcus tauri</name>
    <name type="common">Marine green alga</name>
    <dbReference type="NCBI Taxonomy" id="70448"/>
    <lineage>
        <taxon>Eukaryota</taxon>
        <taxon>Viridiplantae</taxon>
        <taxon>Chlorophyta</taxon>
        <taxon>Mamiellophyceae</taxon>
        <taxon>Mamiellales</taxon>
        <taxon>Bathycoccaceae</taxon>
        <taxon>Ostreococcus</taxon>
    </lineage>
</organism>
<keyword evidence="1" id="KW-0732">Signal</keyword>
<evidence type="ECO:0000313" key="2">
    <source>
        <dbReference type="EMBL" id="OUS47197.1"/>
    </source>
</evidence>